<keyword evidence="9" id="KW-1185">Reference proteome</keyword>
<dbReference type="EC" id="1.14.-.-" evidence="8"/>
<dbReference type="Pfam" id="PF00296">
    <property type="entry name" value="Bac_luciferase"/>
    <property type="match status" value="1"/>
</dbReference>
<name>A0A938YEH5_9ACTN</name>
<reference evidence="8" key="1">
    <citation type="submission" date="2021-01" db="EMBL/GenBank/DDBJ databases">
        <title>YIM 132084 draft genome.</title>
        <authorList>
            <person name="An D."/>
        </authorList>
    </citation>
    <scope>NUCLEOTIDE SEQUENCE</scope>
    <source>
        <strain evidence="8">YIM 132084</strain>
    </source>
</reference>
<dbReference type="AlphaFoldDB" id="A0A938YEH5"/>
<keyword evidence="2 6" id="KW-0288">FMN</keyword>
<evidence type="ECO:0000313" key="8">
    <source>
        <dbReference type="EMBL" id="MBM9466709.1"/>
    </source>
</evidence>
<feature type="binding site" evidence="6">
    <location>
        <position position="102"/>
    </location>
    <ligand>
        <name>FMN</name>
        <dbReference type="ChEBI" id="CHEBI:58210"/>
    </ligand>
</feature>
<gene>
    <name evidence="8" type="ORF">JL106_05360</name>
</gene>
<sequence length="451" mass="49968">MASEELARPDAQLHLAGFFPFGPAYVWSEAERNDIYYDFAAWRQLAQAAERGLFSTLFLGDSQRLREHLGRITDTAVTGRPDQLVLFAHLAAVTERLGFVATLNTTYTDPVDLARRLASVDLLSGGRVGWNVVTTDNDWTGENFRRGGDVTHEVRYRRAEEHLALVTSLWSAWEPGAVATAASAPHWIRPGAVHEVAGTGSLSGVRARPSVPPSPQVRPVLFQAGESDEGREFAARHAQGIFSRYLQFDQALAFATDMRRRLVRAGRPADDLRIFPATRIILGDTDAEARARARWFGDRTWPDRRIRAVIEAVWGHDLSDHDVDGPPPHTDPVVPTQTLTHGVVNTNDRPLRTAAAWRELAEQRGWSIRQLVRHLNASIEFVGSPATVADELTRYVRAGAIDGLNLQPNAMPGGFDEVVDRLVPELQNRGVYRTAYEGTTLREQLGLAVPS</sequence>
<comment type="similarity">
    <text evidence="5">Belongs to the NtaA/SnaA/DszA monooxygenase family.</text>
</comment>
<evidence type="ECO:0000256" key="5">
    <source>
        <dbReference type="ARBA" id="ARBA00033748"/>
    </source>
</evidence>
<evidence type="ECO:0000256" key="6">
    <source>
        <dbReference type="PIRSR" id="PIRSR000337-1"/>
    </source>
</evidence>
<dbReference type="InterPro" id="IPR036661">
    <property type="entry name" value="Luciferase-like_sf"/>
</dbReference>
<dbReference type="PIRSF" id="PIRSF000337">
    <property type="entry name" value="NTA_MOA"/>
    <property type="match status" value="1"/>
</dbReference>
<keyword evidence="1 6" id="KW-0285">Flavoprotein</keyword>
<dbReference type="InterPro" id="IPR051260">
    <property type="entry name" value="Diverse_substr_monoxygenases"/>
</dbReference>
<feature type="binding site" evidence="6">
    <location>
        <position position="156"/>
    </location>
    <ligand>
        <name>FMN</name>
        <dbReference type="ChEBI" id="CHEBI:58210"/>
    </ligand>
</feature>
<comment type="caution">
    <text evidence="8">The sequence shown here is derived from an EMBL/GenBank/DDBJ whole genome shotgun (WGS) entry which is preliminary data.</text>
</comment>
<evidence type="ECO:0000256" key="1">
    <source>
        <dbReference type="ARBA" id="ARBA00022630"/>
    </source>
</evidence>
<dbReference type="InterPro" id="IPR011251">
    <property type="entry name" value="Luciferase-like_dom"/>
</dbReference>
<dbReference type="Gene3D" id="3.20.20.30">
    <property type="entry name" value="Luciferase-like domain"/>
    <property type="match status" value="1"/>
</dbReference>
<feature type="binding site" evidence="6">
    <location>
        <position position="61"/>
    </location>
    <ligand>
        <name>FMN</name>
        <dbReference type="ChEBI" id="CHEBI:58210"/>
    </ligand>
</feature>
<dbReference type="PANTHER" id="PTHR30011:SF16">
    <property type="entry name" value="C2H2 FINGER DOMAIN TRANSCRIPTION FACTOR (EUROFUNG)-RELATED"/>
    <property type="match status" value="1"/>
</dbReference>
<protein>
    <submittedName>
        <fullName evidence="8">NtaA/DmoA family FMN-dependent monooxygenase</fullName>
        <ecNumber evidence="8">1.14.-.-</ecNumber>
    </submittedName>
</protein>
<dbReference type="GO" id="GO:0016705">
    <property type="term" value="F:oxidoreductase activity, acting on paired donors, with incorporation or reduction of molecular oxygen"/>
    <property type="evidence" value="ECO:0007669"/>
    <property type="project" value="InterPro"/>
</dbReference>
<feature type="binding site" evidence="6">
    <location>
        <position position="227"/>
    </location>
    <ligand>
        <name>FMN</name>
        <dbReference type="ChEBI" id="CHEBI:58210"/>
    </ligand>
</feature>
<keyword evidence="3 8" id="KW-0560">Oxidoreductase</keyword>
<dbReference type="PANTHER" id="PTHR30011">
    <property type="entry name" value="ALKANESULFONATE MONOOXYGENASE-RELATED"/>
    <property type="match status" value="1"/>
</dbReference>
<feature type="domain" description="Luciferase-like" evidence="7">
    <location>
        <begin position="38"/>
        <end position="400"/>
    </location>
</feature>
<evidence type="ECO:0000259" key="7">
    <source>
        <dbReference type="Pfam" id="PF00296"/>
    </source>
</evidence>
<feature type="binding site" evidence="6">
    <location>
        <position position="152"/>
    </location>
    <ligand>
        <name>FMN</name>
        <dbReference type="ChEBI" id="CHEBI:58210"/>
    </ligand>
</feature>
<dbReference type="Proteomes" id="UP000663792">
    <property type="component" value="Unassembled WGS sequence"/>
</dbReference>
<dbReference type="EMBL" id="JAERWK010000007">
    <property type="protein sequence ID" value="MBM9466709.1"/>
    <property type="molecule type" value="Genomic_DNA"/>
</dbReference>
<evidence type="ECO:0000256" key="3">
    <source>
        <dbReference type="ARBA" id="ARBA00023002"/>
    </source>
</evidence>
<evidence type="ECO:0000256" key="4">
    <source>
        <dbReference type="ARBA" id="ARBA00023033"/>
    </source>
</evidence>
<proteinExistence type="inferred from homology"/>
<dbReference type="GO" id="GO:0004497">
    <property type="term" value="F:monooxygenase activity"/>
    <property type="evidence" value="ECO:0007669"/>
    <property type="project" value="UniProtKB-KW"/>
</dbReference>
<evidence type="ECO:0000313" key="9">
    <source>
        <dbReference type="Proteomes" id="UP000663792"/>
    </source>
</evidence>
<dbReference type="RefSeq" id="WP_205259666.1">
    <property type="nucleotide sequence ID" value="NZ_JAERWK010000007.1"/>
</dbReference>
<dbReference type="SUPFAM" id="SSF51679">
    <property type="entry name" value="Bacterial luciferase-like"/>
    <property type="match status" value="1"/>
</dbReference>
<evidence type="ECO:0000256" key="2">
    <source>
        <dbReference type="ARBA" id="ARBA00022643"/>
    </source>
</evidence>
<dbReference type="NCBIfam" id="TIGR03860">
    <property type="entry name" value="FMN_nitrolo"/>
    <property type="match status" value="1"/>
</dbReference>
<accession>A0A938YEH5</accession>
<keyword evidence="4 8" id="KW-0503">Monooxygenase</keyword>
<dbReference type="InterPro" id="IPR016215">
    <property type="entry name" value="NTA_MOA"/>
</dbReference>
<organism evidence="8 9">
    <name type="scientific">Nakamurella leprariae</name>
    <dbReference type="NCBI Taxonomy" id="2803911"/>
    <lineage>
        <taxon>Bacteria</taxon>
        <taxon>Bacillati</taxon>
        <taxon>Actinomycetota</taxon>
        <taxon>Actinomycetes</taxon>
        <taxon>Nakamurellales</taxon>
        <taxon>Nakamurellaceae</taxon>
        <taxon>Nakamurella</taxon>
    </lineage>
</organism>